<dbReference type="InterPro" id="IPR039426">
    <property type="entry name" value="TonB-dep_rcpt-like"/>
</dbReference>
<keyword evidence="2 8" id="KW-0813">Transport</keyword>
<proteinExistence type="inferred from homology"/>
<dbReference type="PANTHER" id="PTHR30069:SF40">
    <property type="entry name" value="TONB-DEPENDENT RECEPTOR NMB0964-RELATED"/>
    <property type="match status" value="1"/>
</dbReference>
<dbReference type="AlphaFoldDB" id="E7RPD3"/>
<keyword evidence="5 9" id="KW-0798">TonB box</keyword>
<accession>E7RPD3</accession>
<evidence type="ECO:0000256" key="4">
    <source>
        <dbReference type="ARBA" id="ARBA00022692"/>
    </source>
</evidence>
<dbReference type="InterPro" id="IPR036942">
    <property type="entry name" value="Beta-barrel_TonB_sf"/>
</dbReference>
<evidence type="ECO:0000256" key="6">
    <source>
        <dbReference type="ARBA" id="ARBA00023136"/>
    </source>
</evidence>
<evidence type="ECO:0000313" key="13">
    <source>
        <dbReference type="Proteomes" id="UP000005580"/>
    </source>
</evidence>
<evidence type="ECO:0000256" key="9">
    <source>
        <dbReference type="RuleBase" id="RU003357"/>
    </source>
</evidence>
<evidence type="ECO:0000256" key="2">
    <source>
        <dbReference type="ARBA" id="ARBA00022448"/>
    </source>
</evidence>
<keyword evidence="7 8" id="KW-0998">Cell outer membrane</keyword>
<feature type="domain" description="TonB-dependent receptor plug" evidence="11">
    <location>
        <begin position="136"/>
        <end position="232"/>
    </location>
</feature>
<dbReference type="InterPro" id="IPR000531">
    <property type="entry name" value="Beta-barrel_TonB"/>
</dbReference>
<keyword evidence="3 8" id="KW-1134">Transmembrane beta strand</keyword>
<keyword evidence="4 8" id="KW-0812">Transmembrane</keyword>
<comment type="similarity">
    <text evidence="8 9">Belongs to the TonB-dependent receptor family.</text>
</comment>
<dbReference type="STRING" id="28134.SAMN05444288_1858"/>
<sequence length="789" mass="88754">MCYNIHVRSIAMMIVTILSVLYSRAEVCSAVADNSVKRIVVIDADTQLPLAGARIIIGRQEWLTSKDGHAEVPPAALVGKICMIKSVGYEPVSVDIRTLVSAETPFTVRMMPSINSLEEVVVSGKYGENSPVRQSVALGSNEIQRNGGVSLAKMLESVSGVSTISNGATISKPVIQGMHSSRILLLDNGIRLEGQGWGADHAPEIDQTGFGKAEVVKGAESVRYGSGALGGVVLLNPAPLPYGSDRWSLSGYAGMGYATNGRGKDISATVETGKGAWAVRLHGLWRYSGDYSTARYLLNNTGQRENSWSLFTGYRAKKFDASVFASWYHTKSGIFFGSHVGGLEDLLARFRTGRPVEESVMPYTSDIRVPYQQADHLLLKGELAWHLARNSHLILDVAYQHNHRQEYENRRSEVYDYVPVMDIHLRSFSLDLRWRKPWKAVGWETQCGLSTIYQRNVNQEGTASTPFIPNYTTLASGVYLIQKAVLGGVQAEIGLRYDFRNTDASGYDWRRELYGGTKRYSNFTGSMAFYRQFDRHFSARINMGLAWRAPDVNELYSNGLHHGSSWSLGNRDLKSERGYKFVAGAEYKEAWLSVEPSLFYQYIGNYIYDSPDKSLGEGGIHVHWNGVYPIFAFRQDNCHFYGADLNARVVLPKGFALKGKGEWTRARNATLHTWLPLILSDRYTFAAEWQCKWGRRRQWKAEARVENLFVCKQTRFDREKELVDDTPSAYYLLNTYAEIACRIGSDRTVRVMLSTENLLNNEYKEYTDRFRYYAHAPGRSVSVRTVINF</sequence>
<dbReference type="RefSeq" id="WP_004368259.1">
    <property type="nucleotide sequence ID" value="NZ_GL833116.1"/>
</dbReference>
<dbReference type="InterPro" id="IPR012910">
    <property type="entry name" value="Plug_dom"/>
</dbReference>
<dbReference type="PANTHER" id="PTHR30069">
    <property type="entry name" value="TONB-DEPENDENT OUTER MEMBRANE RECEPTOR"/>
    <property type="match status" value="1"/>
</dbReference>
<dbReference type="eggNOG" id="COG4206">
    <property type="taxonomic scope" value="Bacteria"/>
</dbReference>
<reference evidence="12" key="1">
    <citation type="submission" date="2011-01" db="EMBL/GenBank/DDBJ databases">
        <authorList>
            <person name="Muzny D."/>
            <person name="Qin X."/>
            <person name="Buhay C."/>
            <person name="Dugan-Rocha S."/>
            <person name="Ding Y."/>
            <person name="Chen G."/>
            <person name="Hawes A."/>
            <person name="Holder M."/>
            <person name="Jhangiani S."/>
            <person name="Johnson A."/>
            <person name="Khan Z."/>
            <person name="Li Z."/>
            <person name="Liu W."/>
            <person name="Liu X."/>
            <person name="Perez L."/>
            <person name="Shen H."/>
            <person name="Wang Q."/>
            <person name="Watt J."/>
            <person name="Xi L."/>
            <person name="Xin Y."/>
            <person name="Zhou J."/>
            <person name="Deng J."/>
            <person name="Jiang H."/>
            <person name="Liu Y."/>
            <person name="Qu J."/>
            <person name="Song X.-Z."/>
            <person name="Zhang L."/>
            <person name="Villasana D."/>
            <person name="Johnson A."/>
            <person name="Liu J."/>
            <person name="Liyanage D."/>
            <person name="Lorensuhewa L."/>
            <person name="Robinson T."/>
            <person name="Song A."/>
            <person name="Song B.-B."/>
            <person name="Dinh H."/>
            <person name="Thornton R."/>
            <person name="Coyle M."/>
            <person name="Francisco L."/>
            <person name="Jackson L."/>
            <person name="Javaid M."/>
            <person name="Korchina V."/>
            <person name="Kovar C."/>
            <person name="Mata R."/>
            <person name="Mathew T."/>
            <person name="Ngo R."/>
            <person name="Nguyen L."/>
            <person name="Nguyen N."/>
            <person name="Okwuonu G."/>
            <person name="Ongeri F."/>
            <person name="Pham C."/>
            <person name="Simmons D."/>
            <person name="Wilczek-Boney K."/>
            <person name="Hale W."/>
            <person name="Jakkamsetti A."/>
            <person name="Pham P."/>
            <person name="Ruth R."/>
            <person name="San Lucas F."/>
            <person name="Warren J."/>
            <person name="Zhang J."/>
            <person name="Zhao Z."/>
            <person name="Zhou C."/>
            <person name="Zhu D."/>
            <person name="Lee S."/>
            <person name="Bess C."/>
            <person name="Blankenburg K."/>
            <person name="Forbes L."/>
            <person name="Fu Q."/>
            <person name="Gubbala S."/>
            <person name="Hirani K."/>
            <person name="Jayaseelan J.C."/>
            <person name="Lara F."/>
            <person name="Munidasa M."/>
            <person name="Palculict T."/>
            <person name="Patil S."/>
            <person name="Pu L.-L."/>
            <person name="Saada N."/>
            <person name="Tang L."/>
            <person name="Weissenberger G."/>
            <person name="Zhu Y."/>
            <person name="Hemphill L."/>
            <person name="Shang Y."/>
            <person name="Youmans B."/>
            <person name="Ayvaz T."/>
            <person name="Ross M."/>
            <person name="Santibanez J."/>
            <person name="Aqrawi P."/>
            <person name="Gross S."/>
            <person name="Joshi V."/>
            <person name="Fowler G."/>
            <person name="Nazareth L."/>
            <person name="Reid J."/>
            <person name="Worley K."/>
            <person name="Petrosino J."/>
            <person name="Highlander S."/>
            <person name="Gibbs R."/>
        </authorList>
    </citation>
    <scope>NUCLEOTIDE SEQUENCE [LARGE SCALE GENOMIC DNA]</scope>
    <source>
        <strain evidence="12">ATCC 33269</strain>
    </source>
</reference>
<gene>
    <name evidence="12" type="ORF">HMPREF0663_11034</name>
</gene>
<organism evidence="12 13">
    <name type="scientific">Hoylesella oralis ATCC 33269</name>
    <dbReference type="NCBI Taxonomy" id="873533"/>
    <lineage>
        <taxon>Bacteria</taxon>
        <taxon>Pseudomonadati</taxon>
        <taxon>Bacteroidota</taxon>
        <taxon>Bacteroidia</taxon>
        <taxon>Bacteroidales</taxon>
        <taxon>Prevotellaceae</taxon>
        <taxon>Hoylesella</taxon>
    </lineage>
</organism>
<dbReference type="Gene3D" id="2.170.130.10">
    <property type="entry name" value="TonB-dependent receptor, plug domain"/>
    <property type="match status" value="1"/>
</dbReference>
<evidence type="ECO:0000256" key="1">
    <source>
        <dbReference type="ARBA" id="ARBA00004571"/>
    </source>
</evidence>
<dbReference type="EMBL" id="AEPE02000003">
    <property type="protein sequence ID" value="EFZ37576.1"/>
    <property type="molecule type" value="Genomic_DNA"/>
</dbReference>
<keyword evidence="12" id="KW-0675">Receptor</keyword>
<dbReference type="GO" id="GO:0044718">
    <property type="term" value="P:siderophore transmembrane transport"/>
    <property type="evidence" value="ECO:0007669"/>
    <property type="project" value="TreeGrafter"/>
</dbReference>
<evidence type="ECO:0000256" key="7">
    <source>
        <dbReference type="ARBA" id="ARBA00023237"/>
    </source>
</evidence>
<evidence type="ECO:0000256" key="5">
    <source>
        <dbReference type="ARBA" id="ARBA00023077"/>
    </source>
</evidence>
<evidence type="ECO:0000313" key="12">
    <source>
        <dbReference type="EMBL" id="EFZ37576.1"/>
    </source>
</evidence>
<protein>
    <submittedName>
        <fullName evidence="12">TonB-dependent receptor</fullName>
    </submittedName>
</protein>
<evidence type="ECO:0000256" key="3">
    <source>
        <dbReference type="ARBA" id="ARBA00022452"/>
    </source>
</evidence>
<dbReference type="HOGENOM" id="CLU_008287_10_0_10"/>
<dbReference type="Pfam" id="PF00593">
    <property type="entry name" value="TonB_dep_Rec_b-barrel"/>
    <property type="match status" value="1"/>
</dbReference>
<comment type="subcellular location">
    <subcellularLocation>
        <location evidence="1 8">Cell outer membrane</location>
        <topology evidence="1 8">Multi-pass membrane protein</topology>
    </subcellularLocation>
</comment>
<evidence type="ECO:0000259" key="11">
    <source>
        <dbReference type="Pfam" id="PF07715"/>
    </source>
</evidence>
<dbReference type="InterPro" id="IPR037066">
    <property type="entry name" value="Plug_dom_sf"/>
</dbReference>
<dbReference type="Gene3D" id="2.40.170.20">
    <property type="entry name" value="TonB-dependent receptor, beta-barrel domain"/>
    <property type="match status" value="1"/>
</dbReference>
<dbReference type="Pfam" id="PF07715">
    <property type="entry name" value="Plug"/>
    <property type="match status" value="1"/>
</dbReference>
<evidence type="ECO:0000259" key="10">
    <source>
        <dbReference type="Pfam" id="PF00593"/>
    </source>
</evidence>
<keyword evidence="13" id="KW-1185">Reference proteome</keyword>
<dbReference type="GO" id="GO:0009279">
    <property type="term" value="C:cell outer membrane"/>
    <property type="evidence" value="ECO:0007669"/>
    <property type="project" value="UniProtKB-SubCell"/>
</dbReference>
<dbReference type="Proteomes" id="UP000005580">
    <property type="component" value="Unassembled WGS sequence"/>
</dbReference>
<evidence type="ECO:0000256" key="8">
    <source>
        <dbReference type="PROSITE-ProRule" id="PRU01360"/>
    </source>
</evidence>
<dbReference type="GO" id="GO:0015344">
    <property type="term" value="F:siderophore uptake transmembrane transporter activity"/>
    <property type="evidence" value="ECO:0007669"/>
    <property type="project" value="TreeGrafter"/>
</dbReference>
<dbReference type="SUPFAM" id="SSF56935">
    <property type="entry name" value="Porins"/>
    <property type="match status" value="1"/>
</dbReference>
<feature type="domain" description="TonB-dependent receptor-like beta-barrel" evidence="10">
    <location>
        <begin position="260"/>
        <end position="694"/>
    </location>
</feature>
<comment type="caution">
    <text evidence="12">The sequence shown here is derived from an EMBL/GenBank/DDBJ whole genome shotgun (WGS) entry which is preliminary data.</text>
</comment>
<name>E7RPD3_9BACT</name>
<keyword evidence="6 8" id="KW-0472">Membrane</keyword>
<dbReference type="PROSITE" id="PS52016">
    <property type="entry name" value="TONB_DEPENDENT_REC_3"/>
    <property type="match status" value="1"/>
</dbReference>